<comment type="catalytic activity">
    <reaction evidence="10">
        <text>uridine(54) in tRNA + (6R)-5,10-methylene-5,6,7,8-tetrahydrofolate + NADPH + H(+) = 5-methyluridine(54) in tRNA + (6S)-5,6,7,8-tetrahydrofolate + NADP(+)</text>
        <dbReference type="Rhea" id="RHEA:62372"/>
        <dbReference type="Rhea" id="RHEA-COMP:10167"/>
        <dbReference type="Rhea" id="RHEA-COMP:10193"/>
        <dbReference type="ChEBI" id="CHEBI:15378"/>
        <dbReference type="ChEBI" id="CHEBI:15636"/>
        <dbReference type="ChEBI" id="CHEBI:57453"/>
        <dbReference type="ChEBI" id="CHEBI:57783"/>
        <dbReference type="ChEBI" id="CHEBI:58349"/>
        <dbReference type="ChEBI" id="CHEBI:65315"/>
        <dbReference type="ChEBI" id="CHEBI:74447"/>
        <dbReference type="EC" id="2.1.1.74"/>
    </reaction>
</comment>
<feature type="binding site" evidence="10">
    <location>
        <begin position="27"/>
        <end position="32"/>
    </location>
    <ligand>
        <name>FAD</name>
        <dbReference type="ChEBI" id="CHEBI:57692"/>
    </ligand>
</feature>
<feature type="domain" description="MnmG N-terminal" evidence="11">
    <location>
        <begin position="24"/>
        <end position="397"/>
    </location>
</feature>
<dbReference type="NCBIfam" id="NF003739">
    <property type="entry name" value="PRK05335.1"/>
    <property type="match status" value="1"/>
</dbReference>
<dbReference type="Pfam" id="PF01134">
    <property type="entry name" value="GIDA"/>
    <property type="match status" value="1"/>
</dbReference>
<keyword evidence="4 10" id="KW-0285">Flavoprotein</keyword>
<comment type="catalytic activity">
    <reaction evidence="10">
        <text>uridine(54) in tRNA + (6R)-5,10-methylene-5,6,7,8-tetrahydrofolate + NADH + H(+) = 5-methyluridine(54) in tRNA + (6S)-5,6,7,8-tetrahydrofolate + NAD(+)</text>
        <dbReference type="Rhea" id="RHEA:16873"/>
        <dbReference type="Rhea" id="RHEA-COMP:10167"/>
        <dbReference type="Rhea" id="RHEA-COMP:10193"/>
        <dbReference type="ChEBI" id="CHEBI:15378"/>
        <dbReference type="ChEBI" id="CHEBI:15636"/>
        <dbReference type="ChEBI" id="CHEBI:57453"/>
        <dbReference type="ChEBI" id="CHEBI:57540"/>
        <dbReference type="ChEBI" id="CHEBI:57945"/>
        <dbReference type="ChEBI" id="CHEBI:65315"/>
        <dbReference type="ChEBI" id="CHEBI:74447"/>
        <dbReference type="EC" id="2.1.1.74"/>
    </reaction>
</comment>
<evidence type="ECO:0000256" key="2">
    <source>
        <dbReference type="ARBA" id="ARBA00022490"/>
    </source>
</evidence>
<gene>
    <name evidence="10" type="primary">trmFO</name>
    <name evidence="12" type="ORF">XD73_0324</name>
</gene>
<keyword evidence="5 10" id="KW-0808">Transferase</keyword>
<dbReference type="GO" id="GO:0005829">
    <property type="term" value="C:cytosol"/>
    <property type="evidence" value="ECO:0007669"/>
    <property type="project" value="TreeGrafter"/>
</dbReference>
<evidence type="ECO:0000256" key="7">
    <source>
        <dbReference type="ARBA" id="ARBA00022827"/>
    </source>
</evidence>
<comment type="function">
    <text evidence="10">Catalyzes the folate-dependent formation of 5-methyl-uridine at position 54 (M-5-U54) in all tRNAs.</text>
</comment>
<dbReference type="EMBL" id="LGFU01000007">
    <property type="protein sequence ID" value="KUK46798.1"/>
    <property type="molecule type" value="Genomic_DNA"/>
</dbReference>
<dbReference type="PANTHER" id="PTHR11806:SF2">
    <property type="entry name" value="METHYLENETETRAHYDROFOLATE--TRNA-(URACIL-5-)-METHYLTRANSFERASE TRMFO"/>
    <property type="match status" value="1"/>
</dbReference>
<dbReference type="InterPro" id="IPR036188">
    <property type="entry name" value="FAD/NAD-bd_sf"/>
</dbReference>
<keyword evidence="2 10" id="KW-0963">Cytoplasm</keyword>
<organism evidence="12 13">
    <name type="scientific">Anaerolinea thermophila</name>
    <dbReference type="NCBI Taxonomy" id="167964"/>
    <lineage>
        <taxon>Bacteria</taxon>
        <taxon>Bacillati</taxon>
        <taxon>Chloroflexota</taxon>
        <taxon>Anaerolineae</taxon>
        <taxon>Anaerolineales</taxon>
        <taxon>Anaerolineaceae</taxon>
        <taxon>Anaerolinea</taxon>
    </lineage>
</organism>
<comment type="cofactor">
    <cofactor evidence="1 10">
        <name>FAD</name>
        <dbReference type="ChEBI" id="CHEBI:57692"/>
    </cofactor>
</comment>
<evidence type="ECO:0000256" key="3">
    <source>
        <dbReference type="ARBA" id="ARBA00022603"/>
    </source>
</evidence>
<evidence type="ECO:0000256" key="4">
    <source>
        <dbReference type="ARBA" id="ARBA00022630"/>
    </source>
</evidence>
<dbReference type="InterPro" id="IPR004417">
    <property type="entry name" value="TrmFO"/>
</dbReference>
<dbReference type="EC" id="2.1.1.74" evidence="10"/>
<dbReference type="SUPFAM" id="SSF51905">
    <property type="entry name" value="FAD/NAD(P)-binding domain"/>
    <property type="match status" value="1"/>
</dbReference>
<keyword evidence="3 10" id="KW-0489">Methyltransferase</keyword>
<evidence type="ECO:0000256" key="5">
    <source>
        <dbReference type="ARBA" id="ARBA00022679"/>
    </source>
</evidence>
<dbReference type="Proteomes" id="UP000064249">
    <property type="component" value="Unassembled WGS sequence"/>
</dbReference>
<dbReference type="AlphaFoldDB" id="A0A124FN49"/>
<evidence type="ECO:0000256" key="10">
    <source>
        <dbReference type="HAMAP-Rule" id="MF_01037"/>
    </source>
</evidence>
<accession>A0A124FN49</accession>
<evidence type="ECO:0000313" key="13">
    <source>
        <dbReference type="Proteomes" id="UP000064249"/>
    </source>
</evidence>
<comment type="subcellular location">
    <subcellularLocation>
        <location evidence="10">Cytoplasm</location>
    </subcellularLocation>
</comment>
<dbReference type="GO" id="GO:0030488">
    <property type="term" value="P:tRNA methylation"/>
    <property type="evidence" value="ECO:0007669"/>
    <property type="project" value="TreeGrafter"/>
</dbReference>
<dbReference type="Gene3D" id="3.50.50.60">
    <property type="entry name" value="FAD/NAD(P)-binding domain"/>
    <property type="match status" value="2"/>
</dbReference>
<evidence type="ECO:0000313" key="12">
    <source>
        <dbReference type="EMBL" id="KUK46798.1"/>
    </source>
</evidence>
<dbReference type="GO" id="GO:0047151">
    <property type="term" value="F:tRNA (uracil(54)-C5)-methyltransferase activity, 5,10-methylenetetrahydrofolate-dependent"/>
    <property type="evidence" value="ECO:0007669"/>
    <property type="project" value="UniProtKB-UniRule"/>
</dbReference>
<dbReference type="PATRIC" id="fig|167964.4.peg.270"/>
<dbReference type="NCBIfam" id="TIGR00137">
    <property type="entry name" value="gid_trmFO"/>
    <property type="match status" value="1"/>
</dbReference>
<name>A0A124FN49_9CHLR</name>
<keyword evidence="6 10" id="KW-0819">tRNA processing</keyword>
<dbReference type="InterPro" id="IPR002218">
    <property type="entry name" value="MnmG-rel"/>
</dbReference>
<evidence type="ECO:0000256" key="9">
    <source>
        <dbReference type="ARBA" id="ARBA00023027"/>
    </source>
</evidence>
<comment type="caution">
    <text evidence="12">The sequence shown here is derived from an EMBL/GenBank/DDBJ whole genome shotgun (WGS) entry which is preliminary data.</text>
</comment>
<keyword evidence="7 10" id="KW-0274">FAD</keyword>
<dbReference type="GO" id="GO:0050660">
    <property type="term" value="F:flavin adenine dinucleotide binding"/>
    <property type="evidence" value="ECO:0007669"/>
    <property type="project" value="UniProtKB-UniRule"/>
</dbReference>
<protein>
    <recommendedName>
        <fullName evidence="10">Methylenetetrahydrofolate--tRNA-(uracil-5-)-methyltransferase TrmFO</fullName>
        <ecNumber evidence="10">2.1.1.74</ecNumber>
    </recommendedName>
    <alternativeName>
        <fullName evidence="10">Folate-dependent tRNA (uracil-5-)-methyltransferase</fullName>
    </alternativeName>
    <alternativeName>
        <fullName evidence="10">Folate-dependent tRNA(M-5-U54)-methyltransferase</fullName>
    </alternativeName>
</protein>
<proteinExistence type="inferred from homology"/>
<evidence type="ECO:0000256" key="1">
    <source>
        <dbReference type="ARBA" id="ARBA00001974"/>
    </source>
</evidence>
<dbReference type="InterPro" id="IPR040131">
    <property type="entry name" value="MnmG_N"/>
</dbReference>
<dbReference type="GO" id="GO:0002098">
    <property type="term" value="P:tRNA wobble uridine modification"/>
    <property type="evidence" value="ECO:0007669"/>
    <property type="project" value="TreeGrafter"/>
</dbReference>
<keyword evidence="8 10" id="KW-0521">NADP</keyword>
<reference evidence="12 13" key="1">
    <citation type="journal article" date="2015" name="MBio">
        <title>Genome-Resolved Metagenomic Analysis Reveals Roles for Candidate Phyla and Other Microbial Community Members in Biogeochemical Transformations in Oil Reservoirs.</title>
        <authorList>
            <person name="Hu P."/>
            <person name="Tom L."/>
            <person name="Singh A."/>
            <person name="Thomas B.C."/>
            <person name="Baker B.J."/>
            <person name="Piceno Y.M."/>
            <person name="Andersen G.L."/>
            <person name="Banfield J.F."/>
        </authorList>
    </citation>
    <scope>NUCLEOTIDE SEQUENCE [LARGE SCALE GENOMIC DNA]</scope>
    <source>
        <strain evidence="12">46_16</strain>
    </source>
</reference>
<keyword evidence="9 10" id="KW-0520">NAD</keyword>
<evidence type="ECO:0000259" key="11">
    <source>
        <dbReference type="Pfam" id="PF01134"/>
    </source>
</evidence>
<dbReference type="HAMAP" id="MF_01037">
    <property type="entry name" value="TrmFO"/>
    <property type="match status" value="1"/>
</dbReference>
<dbReference type="PANTHER" id="PTHR11806">
    <property type="entry name" value="GLUCOSE INHIBITED DIVISION PROTEIN A"/>
    <property type="match status" value="1"/>
</dbReference>
<evidence type="ECO:0000256" key="6">
    <source>
        <dbReference type="ARBA" id="ARBA00022694"/>
    </source>
</evidence>
<sequence length="465" mass="51622">MRVLCNICTNSIDDKIFCMQPVLRIVGGGLAGSEAAWQAAERGIHVQLYEMRPAKQTEAHHTEFLGELVCSNSLGSKLKSNGTGLLYQEMELLNSIICRVADRTCVPAGAALAVDRQLFARELTNTLSNHPNIEIIRQEISVIPSGLTIIATGPLTSSSLAKSLQAFHGESNLFFFDAIAPLIAEDSIDHSLTFRGSRYGKGNSPNGDYLNCPMTREQYYRFVEELVKAKQIPLKSFEGEIQTGVDAGPGHFFEGCLPVEEIARRGLNALAFGPLRPVGLRKMVEGTPPYAVVQLRQDNLHNTIYNMVGFQTNLIFPEQQRIFRLIPGLEKAEFVHYGQMHRNTFLFAPTLINQRLQARNRKDLFFAGQLIGIEGYLGNAASGLVAGINAARFLHNEQLVEFPTSTMVGALCHYVSHADRDFFQPMKANFGILAPIIPKIREKQERKAALAERSINEMKMFKGLL</sequence>
<comment type="similarity">
    <text evidence="10">Belongs to the MnmG family. TrmFO subfamily.</text>
</comment>
<evidence type="ECO:0000256" key="8">
    <source>
        <dbReference type="ARBA" id="ARBA00022857"/>
    </source>
</evidence>